<keyword evidence="1" id="KW-0596">Phosphopantetheine</keyword>
<dbReference type="RefSeq" id="WP_168608058.1">
    <property type="nucleotide sequence ID" value="NZ_JAAZQD010000001.1"/>
</dbReference>
<evidence type="ECO:0000256" key="2">
    <source>
        <dbReference type="ARBA" id="ARBA00022553"/>
    </source>
</evidence>
<dbReference type="EMBL" id="JAAZQD010000001">
    <property type="protein sequence ID" value="NKZ37379.1"/>
    <property type="molecule type" value="Genomic_DNA"/>
</dbReference>
<evidence type="ECO:0000313" key="5">
    <source>
        <dbReference type="Proteomes" id="UP000541636"/>
    </source>
</evidence>
<gene>
    <name evidence="4" type="ORF">HF690_00240</name>
</gene>
<dbReference type="NCBIfam" id="TIGR01733">
    <property type="entry name" value="AA-adenyl-dom"/>
    <property type="match status" value="1"/>
</dbReference>
<name>A0A846ZID5_9GAMM</name>
<dbReference type="Gene3D" id="1.10.1200.10">
    <property type="entry name" value="ACP-like"/>
    <property type="match status" value="1"/>
</dbReference>
<reference evidence="4 5" key="1">
    <citation type="journal article" date="2017" name="Int. J. Syst. Evol. Microbiol.">
        <title>Oleiagrimonas citrea sp. nov., a marine bacterium isolated from tidal flat sediment and emended description of the genus Oleiagrimonas Fang et al. 2015 and Oleiagrimonas soli.</title>
        <authorList>
            <person name="Yang S.H."/>
            <person name="Seo H.S."/>
            <person name="Seong C.N."/>
            <person name="Kwon K.K."/>
        </authorList>
    </citation>
    <scope>NUCLEOTIDE SEQUENCE [LARGE SCALE GENOMIC DNA]</scope>
    <source>
        <strain evidence="4 5">MEBiC09124</strain>
    </source>
</reference>
<dbReference type="Gene3D" id="3.40.50.980">
    <property type="match status" value="2"/>
</dbReference>
<dbReference type="Gene3D" id="3.30.300.30">
    <property type="match status" value="1"/>
</dbReference>
<dbReference type="SUPFAM" id="SSF56801">
    <property type="entry name" value="Acetyl-CoA synthetase-like"/>
    <property type="match status" value="1"/>
</dbReference>
<dbReference type="InterPro" id="IPR036736">
    <property type="entry name" value="ACP-like_sf"/>
</dbReference>
<dbReference type="GO" id="GO:0044550">
    <property type="term" value="P:secondary metabolite biosynthetic process"/>
    <property type="evidence" value="ECO:0007669"/>
    <property type="project" value="TreeGrafter"/>
</dbReference>
<dbReference type="PANTHER" id="PTHR45527">
    <property type="entry name" value="NONRIBOSOMAL PEPTIDE SYNTHETASE"/>
    <property type="match status" value="1"/>
</dbReference>
<dbReference type="Pfam" id="PF00501">
    <property type="entry name" value="AMP-binding"/>
    <property type="match status" value="1"/>
</dbReference>
<dbReference type="GO" id="GO:0005737">
    <property type="term" value="C:cytoplasm"/>
    <property type="evidence" value="ECO:0007669"/>
    <property type="project" value="TreeGrafter"/>
</dbReference>
<proteinExistence type="predicted"/>
<accession>A0A846ZID5</accession>
<evidence type="ECO:0000313" key="4">
    <source>
        <dbReference type="EMBL" id="NKZ37379.1"/>
    </source>
</evidence>
<dbReference type="GO" id="GO:0031177">
    <property type="term" value="F:phosphopantetheine binding"/>
    <property type="evidence" value="ECO:0007669"/>
    <property type="project" value="InterPro"/>
</dbReference>
<dbReference type="Gene3D" id="2.30.38.10">
    <property type="entry name" value="Luciferase, Domain 3"/>
    <property type="match status" value="1"/>
</dbReference>
<dbReference type="InterPro" id="IPR025110">
    <property type="entry name" value="AMP-bd_C"/>
</dbReference>
<organism evidence="4 5">
    <name type="scientific">Oleiagrimonas citrea</name>
    <dbReference type="NCBI Taxonomy" id="1665687"/>
    <lineage>
        <taxon>Bacteria</taxon>
        <taxon>Pseudomonadati</taxon>
        <taxon>Pseudomonadota</taxon>
        <taxon>Gammaproteobacteria</taxon>
        <taxon>Lysobacterales</taxon>
        <taxon>Rhodanobacteraceae</taxon>
        <taxon>Oleiagrimonas</taxon>
    </lineage>
</organism>
<dbReference type="PROSITE" id="PS50075">
    <property type="entry name" value="CARRIER"/>
    <property type="match status" value="1"/>
</dbReference>
<evidence type="ECO:0000259" key="3">
    <source>
        <dbReference type="PROSITE" id="PS50075"/>
    </source>
</evidence>
<dbReference type="PANTHER" id="PTHR45527:SF1">
    <property type="entry name" value="FATTY ACID SYNTHASE"/>
    <property type="match status" value="1"/>
</dbReference>
<keyword evidence="2" id="KW-0597">Phosphoprotein</keyword>
<dbReference type="InterPro" id="IPR045851">
    <property type="entry name" value="AMP-bd_C_sf"/>
</dbReference>
<dbReference type="Pfam" id="PF13193">
    <property type="entry name" value="AMP-binding_C"/>
    <property type="match status" value="1"/>
</dbReference>
<protein>
    <submittedName>
        <fullName evidence="4">Non-ribosomal peptide synthetase</fullName>
    </submittedName>
</protein>
<feature type="domain" description="Carrier" evidence="3">
    <location>
        <begin position="543"/>
        <end position="618"/>
    </location>
</feature>
<keyword evidence="5" id="KW-1185">Reference proteome</keyword>
<dbReference type="InterPro" id="IPR000873">
    <property type="entry name" value="AMP-dep_synth/lig_dom"/>
</dbReference>
<dbReference type="Pfam" id="PF00550">
    <property type="entry name" value="PP-binding"/>
    <property type="match status" value="1"/>
</dbReference>
<dbReference type="FunFam" id="2.30.38.10:FF:000001">
    <property type="entry name" value="Non-ribosomal peptide synthetase PvdI"/>
    <property type="match status" value="1"/>
</dbReference>
<dbReference type="InterPro" id="IPR009081">
    <property type="entry name" value="PP-bd_ACP"/>
</dbReference>
<dbReference type="SUPFAM" id="SSF47336">
    <property type="entry name" value="ACP-like"/>
    <property type="match status" value="1"/>
</dbReference>
<comment type="caution">
    <text evidence="4">The sequence shown here is derived from an EMBL/GenBank/DDBJ whole genome shotgun (WGS) entry which is preliminary data.</text>
</comment>
<dbReference type="Proteomes" id="UP000541636">
    <property type="component" value="Unassembled WGS sequence"/>
</dbReference>
<dbReference type="AlphaFoldDB" id="A0A846ZID5"/>
<dbReference type="InterPro" id="IPR020806">
    <property type="entry name" value="PKS_PP-bd"/>
</dbReference>
<dbReference type="InterPro" id="IPR010071">
    <property type="entry name" value="AA_adenyl_dom"/>
</dbReference>
<dbReference type="SMART" id="SM00823">
    <property type="entry name" value="PKS_PP"/>
    <property type="match status" value="1"/>
</dbReference>
<dbReference type="CDD" id="cd05930">
    <property type="entry name" value="A_NRPS"/>
    <property type="match status" value="1"/>
</dbReference>
<dbReference type="GO" id="GO:0043041">
    <property type="term" value="P:amino acid activation for nonribosomal peptide biosynthetic process"/>
    <property type="evidence" value="ECO:0007669"/>
    <property type="project" value="TreeGrafter"/>
</dbReference>
<evidence type="ECO:0000256" key="1">
    <source>
        <dbReference type="ARBA" id="ARBA00022450"/>
    </source>
</evidence>
<sequence length="632" mass="68324">MNEGIQMTASRNSERVASSNFSSVARNALSPFPAATSIPQAFNSIVDLFPDRCALIDGEQCWTYAELDGLADRAAETLQERGVSRGQGVGLYMNRSVEAVVAMLAILKLGAVYVPFDPAAPDERLASQARNAGIEILTFARECDCPSWFVGAMVPISARSDTTPARLPRLDIHPSELAYVIHTSGSTNEAKGVCVTHRAIMELVTGAAYCNFVCDDVVYHGMSIAFDGSTFEIWGALLSGACLVVAPHGISIQGIVDLVDRHAISVLLLSTGIFNALSRNTLQRLTRVRVLLAGGDVMSPYSATQFLSAGGRVLVNGYGPTEVTTFSHCKTMIHAPDSATAISIGSPIHGTAAYVLDENGEPVPVGEEGELFIAGSGLARGYLRGPSLTAERFLPDPFAKDGSRMYRTGDLVRQAADGSLDYIGRIDTQVKIRGFRVELGEIEACLYSLVELEDVCVVHLRNDAGTSSLYAYAVLEQGREPLDEEAVLSQLRKQLPDYMHPRRIIFVDELPLTINGKVDRRTLIERAVDLRDSPHSEACSADALDDPLEHALMCALGQLLDQPSLARTDNFFEAGGDSLSAMRFCAQVAEEYGVDLPLVVLFEAESIEEIFARVRTLKDENLVGSNAERITA</sequence>